<sequence>MRSRCELGERLRLATGLPTSTITRFLEIPRSTWYYHRARTGRPNELWVTDITEMAHPSDAKVYLNPAIDRFDGRSVAWSSGLRPTSELADSRLESASGTLSPGEAPAVHNDRGVHHRTTSQIVGRESHGLRRSTSRKDMSCDSTRAEDSSACSSRSSTTPATGAAPRSGSSWTSWTAGWSGFGRDAYRRGWAGGHRTSSGCLSANRCRMYRKTSAVPYLNRRPMTNTLFILWPPQIPYRSSTIQNVENHKP</sequence>
<dbReference type="Proteomes" id="UP000286050">
    <property type="component" value="Unassembled WGS sequence"/>
</dbReference>
<comment type="caution">
    <text evidence="3">The sequence shown here is derived from an EMBL/GenBank/DDBJ whole genome shotgun (WGS) entry which is preliminary data.</text>
</comment>
<protein>
    <submittedName>
        <fullName evidence="3">Transposase</fullName>
    </submittedName>
</protein>
<evidence type="ECO:0000256" key="1">
    <source>
        <dbReference type="SAM" id="MobiDB-lite"/>
    </source>
</evidence>
<dbReference type="RefSeq" id="WP_118271509.1">
    <property type="nucleotide sequence ID" value="NZ_QSJI01000002.1"/>
</dbReference>
<dbReference type="Pfam" id="PF00665">
    <property type="entry name" value="rve"/>
    <property type="match status" value="1"/>
</dbReference>
<dbReference type="AlphaFoldDB" id="A0A414FY23"/>
<feature type="domain" description="Integrase catalytic" evidence="2">
    <location>
        <begin position="39"/>
        <end position="147"/>
    </location>
</feature>
<evidence type="ECO:0000313" key="3">
    <source>
        <dbReference type="EMBL" id="RHD56451.1"/>
    </source>
</evidence>
<reference evidence="3 4" key="1">
    <citation type="submission" date="2018-08" db="EMBL/GenBank/DDBJ databases">
        <title>A genome reference for cultivated species of the human gut microbiota.</title>
        <authorList>
            <person name="Zou Y."/>
            <person name="Xue W."/>
            <person name="Luo G."/>
        </authorList>
    </citation>
    <scope>NUCLEOTIDE SEQUENCE [LARGE SCALE GENOMIC DNA]</scope>
    <source>
        <strain evidence="3 4">AM30-5LB</strain>
    </source>
</reference>
<dbReference type="InterPro" id="IPR001584">
    <property type="entry name" value="Integrase_cat-core"/>
</dbReference>
<accession>A0A414FY23</accession>
<dbReference type="SUPFAM" id="SSF53098">
    <property type="entry name" value="Ribonuclease H-like"/>
    <property type="match status" value="1"/>
</dbReference>
<evidence type="ECO:0000259" key="2">
    <source>
        <dbReference type="PROSITE" id="PS50994"/>
    </source>
</evidence>
<feature type="region of interest" description="Disordered" evidence="1">
    <location>
        <begin position="88"/>
        <end position="172"/>
    </location>
</feature>
<dbReference type="GO" id="GO:0015074">
    <property type="term" value="P:DNA integration"/>
    <property type="evidence" value="ECO:0007669"/>
    <property type="project" value="InterPro"/>
</dbReference>
<proteinExistence type="predicted"/>
<name>A0A414FY23_9ACTN</name>
<feature type="compositionally biased region" description="Basic and acidic residues" evidence="1">
    <location>
        <begin position="125"/>
        <end position="148"/>
    </location>
</feature>
<dbReference type="PROSITE" id="PS50994">
    <property type="entry name" value="INTEGRASE"/>
    <property type="match status" value="1"/>
</dbReference>
<organism evidence="3 4">
    <name type="scientific">Collinsella intestinalis</name>
    <dbReference type="NCBI Taxonomy" id="147207"/>
    <lineage>
        <taxon>Bacteria</taxon>
        <taxon>Bacillati</taxon>
        <taxon>Actinomycetota</taxon>
        <taxon>Coriobacteriia</taxon>
        <taxon>Coriobacteriales</taxon>
        <taxon>Coriobacteriaceae</taxon>
        <taxon>Collinsella</taxon>
    </lineage>
</organism>
<dbReference type="EMBL" id="QSJI01000002">
    <property type="protein sequence ID" value="RHD56451.1"/>
    <property type="molecule type" value="Genomic_DNA"/>
</dbReference>
<evidence type="ECO:0000313" key="4">
    <source>
        <dbReference type="Proteomes" id="UP000286050"/>
    </source>
</evidence>
<dbReference type="InterPro" id="IPR012337">
    <property type="entry name" value="RNaseH-like_sf"/>
</dbReference>
<gene>
    <name evidence="3" type="ORF">DW787_02550</name>
</gene>